<gene>
    <name evidence="5" type="ORF">IFJ97_05255</name>
</gene>
<feature type="non-terminal residue" evidence="5">
    <location>
        <position position="141"/>
    </location>
</feature>
<dbReference type="Proteomes" id="UP000598633">
    <property type="component" value="Unassembled WGS sequence"/>
</dbReference>
<feature type="domain" description="Glycosyltransferase 2-like" evidence="4">
    <location>
        <begin position="9"/>
        <end position="114"/>
    </location>
</feature>
<accession>A0A8J6Y5A5</accession>
<dbReference type="SUPFAM" id="SSF53448">
    <property type="entry name" value="Nucleotide-diphospho-sugar transferases"/>
    <property type="match status" value="1"/>
</dbReference>
<dbReference type="Pfam" id="PF00535">
    <property type="entry name" value="Glycos_transf_2"/>
    <property type="match status" value="1"/>
</dbReference>
<dbReference type="PANTHER" id="PTHR43179:SF12">
    <property type="entry name" value="GALACTOFURANOSYLTRANSFERASE GLFT2"/>
    <property type="match status" value="1"/>
</dbReference>
<reference evidence="5 6" key="1">
    <citation type="submission" date="2020-08" db="EMBL/GenBank/DDBJ databases">
        <title>Acidobacteriota in marine sediments use diverse sulfur dissimilation pathways.</title>
        <authorList>
            <person name="Wasmund K."/>
        </authorList>
    </citation>
    <scope>NUCLEOTIDE SEQUENCE [LARGE SCALE GENOMIC DNA]</scope>
    <source>
        <strain evidence="5">MAG AM3-A</strain>
    </source>
</reference>
<evidence type="ECO:0000313" key="5">
    <source>
        <dbReference type="EMBL" id="MBD3870750.1"/>
    </source>
</evidence>
<dbReference type="Gene3D" id="3.90.550.10">
    <property type="entry name" value="Spore Coat Polysaccharide Biosynthesis Protein SpsA, Chain A"/>
    <property type="match status" value="1"/>
</dbReference>
<dbReference type="InterPro" id="IPR001173">
    <property type="entry name" value="Glyco_trans_2-like"/>
</dbReference>
<comment type="caution">
    <text evidence="5">The sequence shown here is derived from an EMBL/GenBank/DDBJ whole genome shotgun (WGS) entry which is preliminary data.</text>
</comment>
<sequence length="141" mass="14640">MSAHDLYAVVIVTHDHAETLAACLAAVEGLVPAPVRVVVVDNASADRSAGIVEERAGGLATTIIREDQNTGFAAASNRGISVTSEPWVLLLNPDCAPRPDLVQRLLDAVASSPEASRIGAVSPKLLRAEGPDIEPQSVIDA</sequence>
<dbReference type="GO" id="GO:0016757">
    <property type="term" value="F:glycosyltransferase activity"/>
    <property type="evidence" value="ECO:0007669"/>
    <property type="project" value="UniProtKB-KW"/>
</dbReference>
<dbReference type="AlphaFoldDB" id="A0A8J6Y5A5"/>
<dbReference type="InterPro" id="IPR029044">
    <property type="entry name" value="Nucleotide-diphossugar_trans"/>
</dbReference>
<protein>
    <submittedName>
        <fullName evidence="5">Glycosyltransferase</fullName>
    </submittedName>
</protein>
<evidence type="ECO:0000256" key="3">
    <source>
        <dbReference type="ARBA" id="ARBA00022679"/>
    </source>
</evidence>
<keyword evidence="3" id="KW-0808">Transferase</keyword>
<evidence type="ECO:0000256" key="2">
    <source>
        <dbReference type="ARBA" id="ARBA00022676"/>
    </source>
</evidence>
<evidence type="ECO:0000313" key="6">
    <source>
        <dbReference type="Proteomes" id="UP000598633"/>
    </source>
</evidence>
<dbReference type="EMBL" id="JACXWA010000086">
    <property type="protein sequence ID" value="MBD3870750.1"/>
    <property type="molecule type" value="Genomic_DNA"/>
</dbReference>
<comment type="similarity">
    <text evidence="1">Belongs to the glycosyltransferase 2 family.</text>
</comment>
<evidence type="ECO:0000256" key="1">
    <source>
        <dbReference type="ARBA" id="ARBA00006739"/>
    </source>
</evidence>
<keyword evidence="2" id="KW-0328">Glycosyltransferase</keyword>
<dbReference type="PANTHER" id="PTHR43179">
    <property type="entry name" value="RHAMNOSYLTRANSFERASE WBBL"/>
    <property type="match status" value="1"/>
</dbReference>
<organism evidence="5 6">
    <name type="scientific">Candidatus Sulfomarinibacter kjeldsenii</name>
    <dbReference type="NCBI Taxonomy" id="2885994"/>
    <lineage>
        <taxon>Bacteria</taxon>
        <taxon>Pseudomonadati</taxon>
        <taxon>Acidobacteriota</taxon>
        <taxon>Thermoanaerobaculia</taxon>
        <taxon>Thermoanaerobaculales</taxon>
        <taxon>Candidatus Sulfomarinibacteraceae</taxon>
        <taxon>Candidatus Sulfomarinibacter</taxon>
    </lineage>
</organism>
<name>A0A8J6Y5A5_9BACT</name>
<evidence type="ECO:0000259" key="4">
    <source>
        <dbReference type="Pfam" id="PF00535"/>
    </source>
</evidence>
<proteinExistence type="inferred from homology"/>